<feature type="disulfide bond" evidence="3">
    <location>
        <begin position="344"/>
        <end position="358"/>
    </location>
</feature>
<comment type="caution">
    <text evidence="6">The sequence shown here is derived from an EMBL/GenBank/DDBJ whole genome shotgun (WGS) entry which is preliminary data.</text>
</comment>
<feature type="disulfide bond" evidence="3">
    <location>
        <begin position="395"/>
        <end position="410"/>
    </location>
</feature>
<feature type="domain" description="Chitin-binding type-1" evidence="5">
    <location>
        <begin position="327"/>
        <end position="370"/>
    </location>
</feature>
<comment type="caution">
    <text evidence="3">Lacks conserved residue(s) required for the propagation of feature annotation.</text>
</comment>
<feature type="disulfide bond" evidence="3">
    <location>
        <begin position="270"/>
        <end position="284"/>
    </location>
</feature>
<dbReference type="SMART" id="SM00270">
    <property type="entry name" value="ChtBD1"/>
    <property type="match status" value="6"/>
</dbReference>
<dbReference type="GO" id="GO:0008061">
    <property type="term" value="F:chitin binding"/>
    <property type="evidence" value="ECO:0007669"/>
    <property type="project" value="UniProtKB-UniRule"/>
</dbReference>
<dbReference type="Gene3D" id="3.30.60.10">
    <property type="entry name" value="Endochitinase-like"/>
    <property type="match status" value="6"/>
</dbReference>
<feature type="compositionally biased region" description="Low complexity" evidence="4">
    <location>
        <begin position="512"/>
        <end position="521"/>
    </location>
</feature>
<feature type="domain" description="Chitin-binding type-1" evidence="5">
    <location>
        <begin position="465"/>
        <end position="508"/>
    </location>
</feature>
<dbReference type="Proteomes" id="UP000033140">
    <property type="component" value="Unassembled WGS sequence"/>
</dbReference>
<dbReference type="InterPro" id="IPR009880">
    <property type="entry name" value="Glyoxal_oxidase_N"/>
</dbReference>
<feature type="disulfide bond" evidence="3">
    <location>
        <begin position="290"/>
        <end position="294"/>
    </location>
</feature>
<dbReference type="InterPro" id="IPR014756">
    <property type="entry name" value="Ig_E-set"/>
</dbReference>
<reference evidence="6 7" key="1">
    <citation type="journal article" date="2011" name="J. Gen. Appl. Microbiol.">
        <title>Draft genome sequencing of the enigmatic yeast Saitoella complicata.</title>
        <authorList>
            <person name="Nishida H."/>
            <person name="Hamamoto M."/>
            <person name="Sugiyama J."/>
        </authorList>
    </citation>
    <scope>NUCLEOTIDE SEQUENCE [LARGE SCALE GENOMIC DNA]</scope>
    <source>
        <strain evidence="6 7">NRRL Y-17804</strain>
    </source>
</reference>
<feature type="disulfide bond" evidence="3">
    <location>
        <begin position="364"/>
        <end position="368"/>
    </location>
</feature>
<feature type="disulfide bond" evidence="3">
    <location>
        <begin position="468"/>
        <end position="483"/>
    </location>
</feature>
<dbReference type="Pfam" id="PF09118">
    <property type="entry name" value="GO-like_E_set"/>
    <property type="match status" value="1"/>
</dbReference>
<accession>A0A0E9NS25</accession>
<dbReference type="Gene3D" id="2.130.10.80">
    <property type="entry name" value="Galactose oxidase/kelch, beta-propeller"/>
    <property type="match status" value="1"/>
</dbReference>
<evidence type="ECO:0000259" key="5">
    <source>
        <dbReference type="PROSITE" id="PS50941"/>
    </source>
</evidence>
<keyword evidence="3" id="KW-1015">Disulfide bond</keyword>
<dbReference type="PROSITE" id="PS50941">
    <property type="entry name" value="CHIT_BIND_I_2"/>
    <property type="match status" value="6"/>
</dbReference>
<feature type="domain" description="Chitin-binding type-1" evidence="5">
    <location>
        <begin position="196"/>
        <end position="248"/>
    </location>
</feature>
<organism evidence="6 7">
    <name type="scientific">Saitoella complicata (strain BCRC 22490 / CBS 7301 / JCM 7358 / NBRC 10748 / NRRL Y-17804)</name>
    <dbReference type="NCBI Taxonomy" id="698492"/>
    <lineage>
        <taxon>Eukaryota</taxon>
        <taxon>Fungi</taxon>
        <taxon>Dikarya</taxon>
        <taxon>Ascomycota</taxon>
        <taxon>Taphrinomycotina</taxon>
        <taxon>Taphrinomycotina incertae sedis</taxon>
        <taxon>Saitoella</taxon>
    </lineage>
</organism>
<feature type="disulfide bond" evidence="3">
    <location>
        <begin position="256"/>
        <end position="271"/>
    </location>
</feature>
<dbReference type="PANTHER" id="PTHR32208">
    <property type="entry name" value="SECRETED PROTEIN-RELATED"/>
    <property type="match status" value="1"/>
</dbReference>
<evidence type="ECO:0000256" key="2">
    <source>
        <dbReference type="ARBA" id="ARBA00022729"/>
    </source>
</evidence>
<dbReference type="STRING" id="698492.A0A0E9NS25"/>
<feature type="disulfide bond" evidence="3">
    <location>
        <begin position="567"/>
        <end position="581"/>
    </location>
</feature>
<feature type="region of interest" description="Disordered" evidence="4">
    <location>
        <begin position="512"/>
        <end position="541"/>
    </location>
</feature>
<dbReference type="SUPFAM" id="SSF81296">
    <property type="entry name" value="E set domains"/>
    <property type="match status" value="1"/>
</dbReference>
<feature type="disulfide bond" evidence="3">
    <location>
        <begin position="330"/>
        <end position="345"/>
    </location>
</feature>
<keyword evidence="1 3" id="KW-0147">Chitin-binding</keyword>
<dbReference type="SUPFAM" id="SSF50965">
    <property type="entry name" value="Galactose oxidase, central domain"/>
    <property type="match status" value="1"/>
</dbReference>
<dbReference type="CDD" id="cd11618">
    <property type="entry name" value="ChtBD1_1"/>
    <property type="match status" value="3"/>
</dbReference>
<dbReference type="EMBL" id="BACD03000080">
    <property type="protein sequence ID" value="GAO52687.1"/>
    <property type="molecule type" value="Genomic_DNA"/>
</dbReference>
<feature type="domain" description="Chitin-binding type-1" evidence="5">
    <location>
        <begin position="546"/>
        <end position="592"/>
    </location>
</feature>
<dbReference type="InterPro" id="IPR015202">
    <property type="entry name" value="GO-like_E_set"/>
</dbReference>
<evidence type="ECO:0000256" key="4">
    <source>
        <dbReference type="SAM" id="MobiDB-lite"/>
    </source>
</evidence>
<feature type="domain" description="Chitin-binding type-1" evidence="5">
    <location>
        <begin position="253"/>
        <end position="296"/>
    </location>
</feature>
<reference evidence="6 7" key="2">
    <citation type="journal article" date="2014" name="J. Gen. Appl. Microbiol.">
        <title>The early diverging ascomycetous budding yeast Saitoella complicata has three histone deacetylases belonging to the Clr6, Hos2, and Rpd3 lineages.</title>
        <authorList>
            <person name="Nishida H."/>
            <person name="Matsumoto T."/>
            <person name="Kondo S."/>
            <person name="Hamamoto M."/>
            <person name="Yoshikawa H."/>
        </authorList>
    </citation>
    <scope>NUCLEOTIDE SEQUENCE [LARGE SCALE GENOMIC DNA]</scope>
    <source>
        <strain evidence="6 7">NRRL Y-17804</strain>
    </source>
</reference>
<proteinExistence type="predicted"/>
<dbReference type="InterPro" id="IPR036861">
    <property type="entry name" value="Endochitinase-like_sf"/>
</dbReference>
<feature type="disulfide bond" evidence="3">
    <location>
        <begin position="409"/>
        <end position="423"/>
    </location>
</feature>
<dbReference type="AlphaFoldDB" id="A0A0E9NS25"/>
<feature type="domain" description="Chitin-binding type-1" evidence="5">
    <location>
        <begin position="392"/>
        <end position="435"/>
    </location>
</feature>
<gene>
    <name evidence="6" type="ORF">G7K_6758-t1</name>
</gene>
<dbReference type="InterPro" id="IPR011043">
    <property type="entry name" value="Gal_Oxase/kelch_b-propeller"/>
</dbReference>
<evidence type="ECO:0000313" key="7">
    <source>
        <dbReference type="Proteomes" id="UP000033140"/>
    </source>
</evidence>
<dbReference type="CDD" id="cd02851">
    <property type="entry name" value="E_set_GO_C"/>
    <property type="match status" value="1"/>
</dbReference>
<feature type="disulfide bond" evidence="3">
    <location>
        <begin position="502"/>
        <end position="506"/>
    </location>
</feature>
<keyword evidence="2" id="KW-0732">Signal</keyword>
<evidence type="ECO:0000256" key="3">
    <source>
        <dbReference type="PROSITE-ProRule" id="PRU00261"/>
    </source>
</evidence>
<evidence type="ECO:0000256" key="1">
    <source>
        <dbReference type="ARBA" id="ARBA00022669"/>
    </source>
</evidence>
<evidence type="ECO:0000313" key="6">
    <source>
        <dbReference type="EMBL" id="GAO52687.1"/>
    </source>
</evidence>
<keyword evidence="7" id="KW-1185">Reference proteome</keyword>
<dbReference type="InterPro" id="IPR001002">
    <property type="entry name" value="Chitin-bd_1"/>
</dbReference>
<dbReference type="InterPro" id="IPR037293">
    <property type="entry name" value="Gal_Oxidase_central_sf"/>
</dbReference>
<dbReference type="SUPFAM" id="SSF57016">
    <property type="entry name" value="Plant lectins/antimicrobial peptides"/>
    <property type="match status" value="6"/>
</dbReference>
<dbReference type="Pfam" id="PF07250">
    <property type="entry name" value="Glyoxal_oxid_N"/>
    <property type="match status" value="1"/>
</dbReference>
<dbReference type="InterPro" id="IPR013783">
    <property type="entry name" value="Ig-like_fold"/>
</dbReference>
<sequence>MIEHYARSRTLSQDVDGTSRNYPGHGLHCIGNTPWHAMRYARYIDGTSTEGDPRTKAPCRLTSPADSRYYHELLNVPVVLINGPSALRPPPSSFPFLHLGQRDHYSPFLHSLRSTMKLKPDIISYILFTTAAVGGVRALKFPHRDLPCGTVDGGDTVICPRGQICELALSPSLKTCHPSPPTLLQPRSAPVTYSTDGSCGPANGNTVCDPNAMGYTGTCCSEYGWCGDGDAYCAVSNGCHTGFGTCTMVPTTDGTCGPEVTCQGWPQGECCSEYGWCGDTDAHCLVANGCQSGCADGSSPTSTTTMNMPPATSTAAAPASTMKATTDGTCGPDVSCEGWPQGTCCSEYGWCGNTDAHCLVSNGCQNGCTDGSLTTISSTSTAPATTMAVTTDGTCGPDVSCEGWPEGTCCSQYGYCGNTDAHCLVSNGCQNGCISPSFTSTSPTTSASSISGSTALPSGYTYTTDGSCGGTVMCGDWPQGGCCSQYGYCGDTDLHCLTSNGCQLNCTDSTTSGPTSSSTATGGEGTISGPQGSGESASPDASVTTDGTCGAMYNYTVCGDWAGPGSCCSMYGFCGDTSAHCGAGCQSGNCTSEPDTFYQPVPAPQATGAAAGSFEIVGMSGAPAMHAGVMPNGKVIFLDKVENYTQVKLSDGQYAYSTEYDLETNTYLPLQYETNAFCSGGAFLPNGVWVSVGGNAPLSDIDPTVGDGFTGIRYLDRTDDSHAGQPWSEPGNKLSTARWYPTVQTLPDGRLFVCSGSLNGLDPTVSSNNNPTWEVLSAEGISTGESVPMDLLIKAQPYYMYPFIHVLKSGNLFVFASKSSEIFDVDTNATVKSLPDLSGDYRTYPNTGSSALLALSSANNWESEIVICGGGAYQDTSSPSDPSCGRIKPEDDVPVWEMDSMPEGRVMGEWVMLPTGDLILLNGCKLGAQGFGLGRAPDYGALLYQPSKPLGSRWTSLASSTIERLYHSVALLLPDATVMVSGSNPVEQPMLEPDAANPYVTRFEVEIFTPFYGITTRPVINSLSSSTITPGGDNFTMSVNVPAGASPADIKVSLYHEGFVTHSVHMGTRLLFLDITVSKDLSTIEIAPPPSLNVAPPGPYMVFLIVDGAPSVAEMVMCKSYGYSLSYQIVIVHSHNLAI</sequence>
<name>A0A0E9NS25_SAICN</name>
<reference evidence="6 7" key="3">
    <citation type="journal article" date="2015" name="Genome Announc.">
        <title>Draft Genome Sequence of the Archiascomycetous Yeast Saitoella complicata.</title>
        <authorList>
            <person name="Yamauchi K."/>
            <person name="Kondo S."/>
            <person name="Hamamoto M."/>
            <person name="Takahashi Y."/>
            <person name="Ogura Y."/>
            <person name="Hayashi T."/>
            <person name="Nishida H."/>
        </authorList>
    </citation>
    <scope>NUCLEOTIDE SEQUENCE [LARGE SCALE GENOMIC DNA]</scope>
    <source>
        <strain evidence="6 7">NRRL Y-17804</strain>
    </source>
</reference>
<feature type="disulfide bond" evidence="3">
    <location>
        <begin position="429"/>
        <end position="433"/>
    </location>
</feature>
<dbReference type="Gene3D" id="2.60.40.10">
    <property type="entry name" value="Immunoglobulins"/>
    <property type="match status" value="1"/>
</dbReference>
<dbReference type="CDD" id="cd00035">
    <property type="entry name" value="ChtBD1"/>
    <property type="match status" value="3"/>
</dbReference>
<feature type="disulfide bond" evidence="3">
    <location>
        <begin position="219"/>
        <end position="233"/>
    </location>
</feature>
<protein>
    <recommendedName>
        <fullName evidence="5">Chitin-binding type-1 domain-containing protein</fullName>
    </recommendedName>
</protein>
<dbReference type="Pfam" id="PF00187">
    <property type="entry name" value="Chitin_bind_1"/>
    <property type="match status" value="1"/>
</dbReference>
<feature type="disulfide bond" evidence="3">
    <location>
        <begin position="482"/>
        <end position="496"/>
    </location>
</feature>
<dbReference type="PANTHER" id="PTHR32208:SF21">
    <property type="entry name" value="LOW QUALITY PROTEIN: ALDEHYDE OXIDASE GLOX-LIKE"/>
    <property type="match status" value="1"/>
</dbReference>